<dbReference type="GO" id="GO:0071555">
    <property type="term" value="P:cell wall organization"/>
    <property type="evidence" value="ECO:0007669"/>
    <property type="project" value="UniProtKB-KW"/>
</dbReference>
<keyword evidence="6 7" id="KW-0961">Cell wall biogenesis/degradation</keyword>
<gene>
    <name evidence="7" type="primary">mltG</name>
    <name evidence="8" type="ORF">PROAA_670009</name>
</gene>
<dbReference type="PANTHER" id="PTHR30518">
    <property type="entry name" value="ENDOLYTIC MUREIN TRANSGLYCOSYLASE"/>
    <property type="match status" value="1"/>
</dbReference>
<reference evidence="8 9" key="1">
    <citation type="submission" date="2016-06" db="EMBL/GenBank/DDBJ databases">
        <authorList>
            <person name="Kjaerup R.B."/>
            <person name="Dalgaard T.S."/>
            <person name="Juul-Madsen H.R."/>
        </authorList>
    </citation>
    <scope>NUCLEOTIDE SEQUENCE [LARGE SCALE GENOMIC DNA]</scope>
    <source>
        <strain evidence="8">2</strain>
    </source>
</reference>
<dbReference type="HAMAP" id="MF_02065">
    <property type="entry name" value="MltG"/>
    <property type="match status" value="1"/>
</dbReference>
<evidence type="ECO:0000256" key="4">
    <source>
        <dbReference type="ARBA" id="ARBA00023136"/>
    </source>
</evidence>
<evidence type="ECO:0000256" key="5">
    <source>
        <dbReference type="ARBA" id="ARBA00023239"/>
    </source>
</evidence>
<evidence type="ECO:0000256" key="7">
    <source>
        <dbReference type="HAMAP-Rule" id="MF_02065"/>
    </source>
</evidence>
<accession>A0A1A8Y314</accession>
<dbReference type="Gene3D" id="3.30.1490.480">
    <property type="entry name" value="Endolytic murein transglycosylase"/>
    <property type="match status" value="1"/>
</dbReference>
<dbReference type="Pfam" id="PF02618">
    <property type="entry name" value="YceG"/>
    <property type="match status" value="1"/>
</dbReference>
<dbReference type="EMBL" id="FLQY01000370">
    <property type="protein sequence ID" value="SBT10783.1"/>
    <property type="molecule type" value="Genomic_DNA"/>
</dbReference>
<keyword evidence="5 7" id="KW-0456">Lyase</keyword>
<evidence type="ECO:0000313" key="8">
    <source>
        <dbReference type="EMBL" id="SBT10783.1"/>
    </source>
</evidence>
<dbReference type="EC" id="4.2.2.29" evidence="7"/>
<dbReference type="PANTHER" id="PTHR30518:SF2">
    <property type="entry name" value="ENDOLYTIC MUREIN TRANSGLYCOSYLASE"/>
    <property type="match status" value="1"/>
</dbReference>
<sequence length="332" mass="36660">MLKLIKKLITLGLILVVVLGGGFFWLVSSALDLKSEQVDFHIARGSSMRIAANEIASAGVPLHPWVLIVLGKALHVENSIKAGSYEINRGITTLELLKKLTRGDVKQTEIAFIEGWTFSQMRERLDAHPDVRHESKGLPDSEIMRLIGAQEGAAEGLFFPDTYLFAKQSSDIDVLSRAYRTMQRHLAREWEGRAGGLPYKNAYEALIMASIVEKETGRDQDRPLVAAVFANRLRLGMLLQTDPTVIYGVGEMFDGNLRKSDLLNDTPFNTYTRAGLPPTPIAMPGLASLRATLHPAPSKALYFVARGDGSSVFSQTLDEHNQAVNRYQRGGK</sequence>
<feature type="site" description="Important for catalytic activity" evidence="7">
    <location>
        <position position="215"/>
    </location>
</feature>
<evidence type="ECO:0000256" key="1">
    <source>
        <dbReference type="ARBA" id="ARBA00022475"/>
    </source>
</evidence>
<keyword evidence="4 7" id="KW-0472">Membrane</keyword>
<name>A0A1A8Y314_9RHOO</name>
<evidence type="ECO:0000256" key="3">
    <source>
        <dbReference type="ARBA" id="ARBA00022989"/>
    </source>
</evidence>
<dbReference type="GO" id="GO:0008932">
    <property type="term" value="F:lytic endotransglycosylase activity"/>
    <property type="evidence" value="ECO:0007669"/>
    <property type="project" value="UniProtKB-UniRule"/>
</dbReference>
<dbReference type="Proteomes" id="UP000199600">
    <property type="component" value="Unassembled WGS sequence"/>
</dbReference>
<keyword evidence="1 7" id="KW-1003">Cell membrane</keyword>
<evidence type="ECO:0000256" key="6">
    <source>
        <dbReference type="ARBA" id="ARBA00023316"/>
    </source>
</evidence>
<proteinExistence type="inferred from homology"/>
<dbReference type="Gene3D" id="3.30.160.60">
    <property type="entry name" value="Classic Zinc Finger"/>
    <property type="match status" value="1"/>
</dbReference>
<keyword evidence="3 7" id="KW-1133">Transmembrane helix</keyword>
<dbReference type="GO" id="GO:0009252">
    <property type="term" value="P:peptidoglycan biosynthetic process"/>
    <property type="evidence" value="ECO:0007669"/>
    <property type="project" value="UniProtKB-UniRule"/>
</dbReference>
<dbReference type="AlphaFoldDB" id="A0A1A8Y314"/>
<dbReference type="NCBIfam" id="TIGR00247">
    <property type="entry name" value="endolytic transglycosylase MltG"/>
    <property type="match status" value="1"/>
</dbReference>
<dbReference type="InterPro" id="IPR003770">
    <property type="entry name" value="MLTG-like"/>
</dbReference>
<keyword evidence="9" id="KW-1185">Reference proteome</keyword>
<keyword evidence="7" id="KW-0997">Cell inner membrane</keyword>
<organism evidence="8 9">
    <name type="scientific">Candidatus Propionivibrio aalborgensis</name>
    <dbReference type="NCBI Taxonomy" id="1860101"/>
    <lineage>
        <taxon>Bacteria</taxon>
        <taxon>Pseudomonadati</taxon>
        <taxon>Pseudomonadota</taxon>
        <taxon>Betaproteobacteria</taxon>
        <taxon>Rhodocyclales</taxon>
        <taxon>Rhodocyclaceae</taxon>
        <taxon>Propionivibrio</taxon>
    </lineage>
</organism>
<evidence type="ECO:0000313" key="9">
    <source>
        <dbReference type="Proteomes" id="UP000199600"/>
    </source>
</evidence>
<dbReference type="CDD" id="cd08010">
    <property type="entry name" value="MltG_like"/>
    <property type="match status" value="1"/>
</dbReference>
<dbReference type="RefSeq" id="WP_186412351.1">
    <property type="nucleotide sequence ID" value="NZ_FLQY01000370.1"/>
</dbReference>
<keyword evidence="2 7" id="KW-0812">Transmembrane</keyword>
<comment type="function">
    <text evidence="7">Functions as a peptidoglycan terminase that cleaves nascent peptidoglycan strands endolytically to terminate their elongation.</text>
</comment>
<comment type="catalytic activity">
    <reaction evidence="7">
        <text>a peptidoglycan chain = a peptidoglycan chain with N-acetyl-1,6-anhydromuramyl-[peptide] at the reducing end + a peptidoglycan chain with N-acetylglucosamine at the non-reducing end.</text>
        <dbReference type="EC" id="4.2.2.29"/>
    </reaction>
</comment>
<dbReference type="GO" id="GO:0005886">
    <property type="term" value="C:plasma membrane"/>
    <property type="evidence" value="ECO:0007669"/>
    <property type="project" value="UniProtKB-UniRule"/>
</dbReference>
<protein>
    <recommendedName>
        <fullName evidence="7">Endolytic murein transglycosylase</fullName>
        <ecNumber evidence="7">4.2.2.29</ecNumber>
    </recommendedName>
    <alternativeName>
        <fullName evidence="7">Peptidoglycan lytic transglycosylase</fullName>
    </alternativeName>
    <alternativeName>
        <fullName evidence="7">Peptidoglycan polymerization terminase</fullName>
    </alternativeName>
</protein>
<evidence type="ECO:0000256" key="2">
    <source>
        <dbReference type="ARBA" id="ARBA00022692"/>
    </source>
</evidence>
<comment type="similarity">
    <text evidence="7">Belongs to the transglycosylase MltG family.</text>
</comment>